<accession>A0AAV1ECT2</accession>
<keyword evidence="2" id="KW-1185">Reference proteome</keyword>
<organism evidence="1 2">
    <name type="scientific">Oldenlandia corymbosa var. corymbosa</name>
    <dbReference type="NCBI Taxonomy" id="529605"/>
    <lineage>
        <taxon>Eukaryota</taxon>
        <taxon>Viridiplantae</taxon>
        <taxon>Streptophyta</taxon>
        <taxon>Embryophyta</taxon>
        <taxon>Tracheophyta</taxon>
        <taxon>Spermatophyta</taxon>
        <taxon>Magnoliopsida</taxon>
        <taxon>eudicotyledons</taxon>
        <taxon>Gunneridae</taxon>
        <taxon>Pentapetalae</taxon>
        <taxon>asterids</taxon>
        <taxon>lamiids</taxon>
        <taxon>Gentianales</taxon>
        <taxon>Rubiaceae</taxon>
        <taxon>Rubioideae</taxon>
        <taxon>Spermacoceae</taxon>
        <taxon>Hedyotis-Oldenlandia complex</taxon>
        <taxon>Oldenlandia</taxon>
    </lineage>
</organism>
<dbReference type="Proteomes" id="UP001161247">
    <property type="component" value="Chromosome 9"/>
</dbReference>
<gene>
    <name evidence="1" type="ORF">OLC1_LOCUS23561</name>
</gene>
<evidence type="ECO:0000313" key="1">
    <source>
        <dbReference type="EMBL" id="CAI9117510.1"/>
    </source>
</evidence>
<sequence length="142" mass="16757">MMQLQRLVELLFPNLQGSNLLLTAQNQLLVPIEQLQKVQEPSSDHEVRFTSRLIETQLLIEQIQAKELQSSSKPVQHGQQQVLESYQFHQHSEAFREWVMPFDQNSVPFNEFQGQMLQFQRQMADERCESWPGVLMDFYDYG</sequence>
<evidence type="ECO:0000313" key="2">
    <source>
        <dbReference type="Proteomes" id="UP001161247"/>
    </source>
</evidence>
<proteinExistence type="predicted"/>
<protein>
    <submittedName>
        <fullName evidence="1">OLC1v1018910C1</fullName>
    </submittedName>
</protein>
<reference evidence="1" key="1">
    <citation type="submission" date="2023-03" db="EMBL/GenBank/DDBJ databases">
        <authorList>
            <person name="Julca I."/>
        </authorList>
    </citation>
    <scope>NUCLEOTIDE SEQUENCE</scope>
</reference>
<name>A0AAV1ECT2_OLDCO</name>
<dbReference type="AlphaFoldDB" id="A0AAV1ECT2"/>
<dbReference type="EMBL" id="OX459126">
    <property type="protein sequence ID" value="CAI9117510.1"/>
    <property type="molecule type" value="Genomic_DNA"/>
</dbReference>